<dbReference type="EMBL" id="CP023445">
    <property type="protein sequence ID" value="ATE56155.1"/>
    <property type="molecule type" value="Genomic_DNA"/>
</dbReference>
<dbReference type="Proteomes" id="UP000218505">
    <property type="component" value="Chromosome"/>
</dbReference>
<feature type="region of interest" description="Disordered" evidence="1">
    <location>
        <begin position="130"/>
        <end position="172"/>
    </location>
</feature>
<evidence type="ECO:0000256" key="1">
    <source>
        <dbReference type="SAM" id="MobiDB-lite"/>
    </source>
</evidence>
<dbReference type="AlphaFoldDB" id="A0A290ZAY4"/>
<dbReference type="KEGG" id="apre:CNX65_25135"/>
<evidence type="ECO:0000313" key="2">
    <source>
        <dbReference type="EMBL" id="ATE56155.1"/>
    </source>
</evidence>
<sequence length="172" mass="18612">MAVDVHVMGEGGAARRLVAALGESLELAMRSRSAGMRNRSDGVRLFGQARPHANEPVAELAVPELAAAFTLVPDQGGRVRLKLTGEEPELRAVLTALRPLLSLLVYPAEAYRADGILGWAVYLHVETTTLPEPTGPVADTVPEQPRGSRWAPSERADRRPVTGRRALPRGRR</sequence>
<keyword evidence="3" id="KW-1185">Reference proteome</keyword>
<proteinExistence type="predicted"/>
<evidence type="ECO:0000313" key="3">
    <source>
        <dbReference type="Proteomes" id="UP000218505"/>
    </source>
</evidence>
<organism evidence="2 3">
    <name type="scientific">Actinosynnema pretiosum</name>
    <dbReference type="NCBI Taxonomy" id="42197"/>
    <lineage>
        <taxon>Bacteria</taxon>
        <taxon>Bacillati</taxon>
        <taxon>Actinomycetota</taxon>
        <taxon>Actinomycetes</taxon>
        <taxon>Pseudonocardiales</taxon>
        <taxon>Pseudonocardiaceae</taxon>
        <taxon>Actinosynnema</taxon>
    </lineage>
</organism>
<protein>
    <submittedName>
        <fullName evidence="2">Uncharacterized protein</fullName>
    </submittedName>
</protein>
<dbReference type="RefSeq" id="WP_096495976.1">
    <property type="nucleotide sequence ID" value="NZ_CP023445.1"/>
</dbReference>
<gene>
    <name evidence="2" type="ORF">CNX65_25135</name>
</gene>
<reference evidence="2" key="1">
    <citation type="submission" date="2017-09" db="EMBL/GenBank/DDBJ databases">
        <title>Complete Genome Sequence of ansamitocin-producing Bacterium Actinosynnema pretiosum X47.</title>
        <authorList>
            <person name="Cao G."/>
            <person name="Zong G."/>
            <person name="Zhong C."/>
            <person name="Fu J."/>
        </authorList>
    </citation>
    <scope>NUCLEOTIDE SEQUENCE [LARGE SCALE GENOMIC DNA]</scope>
    <source>
        <strain evidence="2">X47</strain>
    </source>
</reference>
<accession>A0A290ZAY4</accession>
<name>A0A290ZAY4_9PSEU</name>